<dbReference type="FunCoup" id="B3RNB1">
    <property type="interactions" value="344"/>
</dbReference>
<proteinExistence type="predicted"/>
<dbReference type="HOGENOM" id="CLU_074983_1_0_1"/>
<dbReference type="PROSITE" id="PS51184">
    <property type="entry name" value="JMJC"/>
    <property type="match status" value="1"/>
</dbReference>
<evidence type="ECO:0000313" key="2">
    <source>
        <dbReference type="EMBL" id="EDV27990.1"/>
    </source>
</evidence>
<dbReference type="Pfam" id="PF02373">
    <property type="entry name" value="JmjC"/>
    <property type="match status" value="1"/>
</dbReference>
<accession>B3RNB1</accession>
<dbReference type="Gene3D" id="2.60.120.650">
    <property type="entry name" value="Cupin"/>
    <property type="match status" value="1"/>
</dbReference>
<protein>
    <recommendedName>
        <fullName evidence="1">JmjC domain-containing protein</fullName>
    </recommendedName>
</protein>
<keyword evidence="3" id="KW-1185">Reference proteome</keyword>
<dbReference type="InParanoid" id="B3RNB1"/>
<dbReference type="InterPro" id="IPR050910">
    <property type="entry name" value="JMJD6_ArgDemeth/LysHydrox"/>
</dbReference>
<dbReference type="STRING" id="10228.B3RNB1"/>
<evidence type="ECO:0000313" key="3">
    <source>
        <dbReference type="Proteomes" id="UP000009022"/>
    </source>
</evidence>
<dbReference type="PhylomeDB" id="B3RNB1"/>
<name>B3RNB1_TRIAD</name>
<dbReference type="PANTHER" id="PTHR12480">
    <property type="entry name" value="ARGININE DEMETHYLASE AND LYSYL-HYDROXYLASE JMJD"/>
    <property type="match status" value="1"/>
</dbReference>
<organism evidence="2 3">
    <name type="scientific">Trichoplax adhaerens</name>
    <name type="common">Trichoplax reptans</name>
    <dbReference type="NCBI Taxonomy" id="10228"/>
    <lineage>
        <taxon>Eukaryota</taxon>
        <taxon>Metazoa</taxon>
        <taxon>Placozoa</taxon>
        <taxon>Uniplacotomia</taxon>
        <taxon>Trichoplacea</taxon>
        <taxon>Trichoplacidae</taxon>
        <taxon>Trichoplax</taxon>
    </lineage>
</organism>
<sequence>LRNFTSRKQLLSKYGTKIIRLSSANTYSYNKFDTTLSNYVNNYIKPQSLEELGVDTYYFFGDNNHTEWKTLFSYYYKPPYNIPGFTSMLSFGIAGPGSGVPFHFHGPVFSETLHGKKARLSSCHWLLYPPNRKPQFDPNQTTLQWLTCQYTKLNINEQPFECSVEPNEIIYVPSGWWHATINMKTTVFVSTFLSG</sequence>
<dbReference type="KEGG" id="tad:TRIADDRAFT_20728"/>
<reference evidence="2 3" key="1">
    <citation type="journal article" date="2008" name="Nature">
        <title>The Trichoplax genome and the nature of placozoans.</title>
        <authorList>
            <person name="Srivastava M."/>
            <person name="Begovic E."/>
            <person name="Chapman J."/>
            <person name="Putnam N.H."/>
            <person name="Hellsten U."/>
            <person name="Kawashima T."/>
            <person name="Kuo A."/>
            <person name="Mitros T."/>
            <person name="Salamov A."/>
            <person name="Carpenter M.L."/>
            <person name="Signorovitch A.Y."/>
            <person name="Moreno M.A."/>
            <person name="Kamm K."/>
            <person name="Grimwood J."/>
            <person name="Schmutz J."/>
            <person name="Shapiro H."/>
            <person name="Grigoriev I.V."/>
            <person name="Buss L.W."/>
            <person name="Schierwater B."/>
            <person name="Dellaporta S.L."/>
            <person name="Rokhsar D.S."/>
        </authorList>
    </citation>
    <scope>NUCLEOTIDE SEQUENCE [LARGE SCALE GENOMIC DNA]</scope>
    <source>
        <strain evidence="2 3">Grell-BS-1999</strain>
    </source>
</reference>
<feature type="non-terminal residue" evidence="2">
    <location>
        <position position="1"/>
    </location>
</feature>
<dbReference type="InterPro" id="IPR003347">
    <property type="entry name" value="JmjC_dom"/>
</dbReference>
<dbReference type="GeneID" id="6750472"/>
<dbReference type="eggNOG" id="KOG2131">
    <property type="taxonomic scope" value="Eukaryota"/>
</dbReference>
<gene>
    <name evidence="2" type="ORF">TRIADDRAFT_20728</name>
</gene>
<dbReference type="SUPFAM" id="SSF51197">
    <property type="entry name" value="Clavaminate synthase-like"/>
    <property type="match status" value="1"/>
</dbReference>
<dbReference type="GO" id="GO:0005634">
    <property type="term" value="C:nucleus"/>
    <property type="evidence" value="ECO:0000318"/>
    <property type="project" value="GO_Central"/>
</dbReference>
<dbReference type="CTD" id="6750472"/>
<dbReference type="OMA" id="PYFLPGH"/>
<dbReference type="AlphaFoldDB" id="B3RNB1"/>
<dbReference type="EMBL" id="DS985242">
    <property type="protein sequence ID" value="EDV27990.1"/>
    <property type="molecule type" value="Genomic_DNA"/>
</dbReference>
<dbReference type="OrthoDB" id="438164at2759"/>
<dbReference type="PANTHER" id="PTHR12480:SF21">
    <property type="entry name" value="JMJC DOMAIN-CONTAINING PROTEIN 8"/>
    <property type="match status" value="1"/>
</dbReference>
<feature type="domain" description="JmjC" evidence="1">
    <location>
        <begin position="67"/>
        <end position="195"/>
    </location>
</feature>
<dbReference type="RefSeq" id="XP_002109824.1">
    <property type="nucleotide sequence ID" value="XM_002109788.1"/>
</dbReference>
<dbReference type="GO" id="GO:0000987">
    <property type="term" value="F:cis-regulatory region sequence-specific DNA binding"/>
    <property type="evidence" value="ECO:0000318"/>
    <property type="project" value="GO_Central"/>
</dbReference>
<evidence type="ECO:0000259" key="1">
    <source>
        <dbReference type="PROSITE" id="PS51184"/>
    </source>
</evidence>
<dbReference type="Proteomes" id="UP000009022">
    <property type="component" value="Unassembled WGS sequence"/>
</dbReference>